<dbReference type="InterPro" id="IPR024951">
    <property type="entry name" value="Sulfurylase_cat_dom"/>
</dbReference>
<dbReference type="eggNOG" id="COG2046">
    <property type="taxonomic scope" value="Bacteria"/>
</dbReference>
<comment type="catalytic activity">
    <reaction evidence="7 8">
        <text>sulfate + ATP + H(+) = adenosine 5'-phosphosulfate + diphosphate</text>
        <dbReference type="Rhea" id="RHEA:18133"/>
        <dbReference type="ChEBI" id="CHEBI:15378"/>
        <dbReference type="ChEBI" id="CHEBI:16189"/>
        <dbReference type="ChEBI" id="CHEBI:30616"/>
        <dbReference type="ChEBI" id="CHEBI:33019"/>
        <dbReference type="ChEBI" id="CHEBI:58243"/>
        <dbReference type="EC" id="2.7.7.4"/>
    </reaction>
</comment>
<dbReference type="InterPro" id="IPR014729">
    <property type="entry name" value="Rossmann-like_a/b/a_fold"/>
</dbReference>
<dbReference type="InParanoid" id="H1XNY2"/>
<dbReference type="InterPro" id="IPR002650">
    <property type="entry name" value="Sulphate_adenylyltransferase"/>
</dbReference>
<dbReference type="PANTHER" id="PTHR43509">
    <property type="match status" value="1"/>
</dbReference>
<gene>
    <name evidence="8" type="primary">sat</name>
    <name evidence="11" type="ORF">Calab_1351</name>
</gene>
<sequence length="390" mass="44147">MSTKLVPPHGGELKPLMLEGQALKEAKEKAQSLPQVRLSSRETSDLIMLGMGAFSPLDGFMRQKDYKTVVTDMLMADGTLWPIPITLSVSQEQADALKEGDEVALVDDESGELMGSMVVEEKYAYDKKHEALNVFRTDDEAHPGVAKVYAQHDIYLAGPVKVFSELHYADEFGAYYARPAETRKIFAEKGWKTIAGFQTRNPIHRSHEFVTKIALEIIDGLFIHPLVGKLKPGDIPADVRMKCYEVLLDKYYPRDHVVLKVYPMEMRYGGPREAVLHAIFRQNFGCTHLIIGRDHAGVGNYYGPFDAQKIFEEIPAGKLHIQPLMIDWTFWCYKCDGMASMKTCPHGKEDRLLISGTKLREMLSKGERPPKEFSRPEVVEILMDYYKNNG</sequence>
<comment type="pathway">
    <text evidence="1 8">Sulfur metabolism; hydrogen sulfide biosynthesis; sulfite from sulfate: step 1/3.</text>
</comment>
<dbReference type="HOGENOM" id="CLU_022950_1_1_0"/>
<keyword evidence="3 8" id="KW-0548">Nucleotidyltransferase</keyword>
<proteinExistence type="inferred from homology"/>
<dbReference type="PaxDb" id="880073-Calab_1351"/>
<evidence type="ECO:0000259" key="9">
    <source>
        <dbReference type="Pfam" id="PF01747"/>
    </source>
</evidence>
<comment type="similarity">
    <text evidence="6 8">Belongs to the sulfate adenylyltransferase family.</text>
</comment>
<evidence type="ECO:0000256" key="7">
    <source>
        <dbReference type="ARBA" id="ARBA00049370"/>
    </source>
</evidence>
<dbReference type="CDD" id="cd00517">
    <property type="entry name" value="ATPS"/>
    <property type="match status" value="1"/>
</dbReference>
<evidence type="ECO:0000256" key="4">
    <source>
        <dbReference type="ARBA" id="ARBA00022741"/>
    </source>
</evidence>
<reference evidence="11 12" key="1">
    <citation type="submission" date="2011-09" db="EMBL/GenBank/DDBJ databases">
        <title>The permanent draft genome of Caldithrix abyssi DSM 13497.</title>
        <authorList>
            <consortium name="US DOE Joint Genome Institute (JGI-PGF)"/>
            <person name="Lucas S."/>
            <person name="Han J."/>
            <person name="Lapidus A."/>
            <person name="Bruce D."/>
            <person name="Goodwin L."/>
            <person name="Pitluck S."/>
            <person name="Peters L."/>
            <person name="Kyrpides N."/>
            <person name="Mavromatis K."/>
            <person name="Ivanova N."/>
            <person name="Mikhailova N."/>
            <person name="Chertkov O."/>
            <person name="Detter J.C."/>
            <person name="Tapia R."/>
            <person name="Han C."/>
            <person name="Land M."/>
            <person name="Hauser L."/>
            <person name="Markowitz V."/>
            <person name="Cheng J.-F."/>
            <person name="Hugenholtz P."/>
            <person name="Woyke T."/>
            <person name="Wu D."/>
            <person name="Spring S."/>
            <person name="Brambilla E."/>
            <person name="Klenk H.-P."/>
            <person name="Eisen J.A."/>
        </authorList>
    </citation>
    <scope>NUCLEOTIDE SEQUENCE [LARGE SCALE GENOMIC DNA]</scope>
    <source>
        <strain evidence="11 12">DSM 13497</strain>
    </source>
</reference>
<dbReference type="Gene3D" id="3.40.50.620">
    <property type="entry name" value="HUPs"/>
    <property type="match status" value="1"/>
</dbReference>
<dbReference type="NCBIfam" id="NF003166">
    <property type="entry name" value="PRK04149.1"/>
    <property type="match status" value="1"/>
</dbReference>
<dbReference type="OrthoDB" id="9804504at2"/>
<protein>
    <recommendedName>
        <fullName evidence="8">Sulfate adenylyltransferase</fullName>
        <ecNumber evidence="8">2.7.7.4</ecNumber>
    </recommendedName>
    <alternativeName>
        <fullName evidence="8">ATP-sulfurylase</fullName>
    </alternativeName>
    <alternativeName>
        <fullName evidence="8">Sulfate adenylate transferase</fullName>
        <shortName evidence="8">SAT</shortName>
    </alternativeName>
</protein>
<dbReference type="Proteomes" id="UP000004671">
    <property type="component" value="Chromosome"/>
</dbReference>
<dbReference type="NCBIfam" id="TIGR00339">
    <property type="entry name" value="sopT"/>
    <property type="match status" value="1"/>
</dbReference>
<organism evidence="11 12">
    <name type="scientific">Caldithrix abyssi DSM 13497</name>
    <dbReference type="NCBI Taxonomy" id="880073"/>
    <lineage>
        <taxon>Bacteria</taxon>
        <taxon>Pseudomonadati</taxon>
        <taxon>Calditrichota</taxon>
        <taxon>Calditrichia</taxon>
        <taxon>Calditrichales</taxon>
        <taxon>Calditrichaceae</taxon>
        <taxon>Caldithrix</taxon>
    </lineage>
</organism>
<feature type="domain" description="Sulphate adenylyltransferase catalytic" evidence="9">
    <location>
        <begin position="175"/>
        <end position="384"/>
    </location>
</feature>
<evidence type="ECO:0000256" key="6">
    <source>
        <dbReference type="ARBA" id="ARBA00037980"/>
    </source>
</evidence>
<keyword evidence="2 8" id="KW-0808">Transferase</keyword>
<dbReference type="InterPro" id="IPR020792">
    <property type="entry name" value="SO4_adenylyltransferase_pro"/>
</dbReference>
<accession>H1XNY2</accession>
<keyword evidence="4 8" id="KW-0547">Nucleotide-binding</keyword>
<dbReference type="STRING" id="880073.Cabys_3759"/>
<evidence type="ECO:0000256" key="2">
    <source>
        <dbReference type="ARBA" id="ARBA00022679"/>
    </source>
</evidence>
<dbReference type="SUPFAM" id="SSF52374">
    <property type="entry name" value="Nucleotidylyl transferase"/>
    <property type="match status" value="1"/>
</dbReference>
<dbReference type="GO" id="GO:0000103">
    <property type="term" value="P:sulfate assimilation"/>
    <property type="evidence" value="ECO:0007669"/>
    <property type="project" value="UniProtKB-UniRule"/>
</dbReference>
<dbReference type="GO" id="GO:0004781">
    <property type="term" value="F:sulfate adenylyltransferase (ATP) activity"/>
    <property type="evidence" value="ECO:0007669"/>
    <property type="project" value="UniProtKB-UniRule"/>
</dbReference>
<keyword evidence="12" id="KW-1185">Reference proteome</keyword>
<evidence type="ECO:0000256" key="5">
    <source>
        <dbReference type="ARBA" id="ARBA00022840"/>
    </source>
</evidence>
<dbReference type="SUPFAM" id="SSF88697">
    <property type="entry name" value="PUA domain-like"/>
    <property type="match status" value="1"/>
</dbReference>
<dbReference type="Pfam" id="PF14306">
    <property type="entry name" value="PUA_2"/>
    <property type="match status" value="1"/>
</dbReference>
<evidence type="ECO:0000313" key="11">
    <source>
        <dbReference type="EMBL" id="EHO40974.1"/>
    </source>
</evidence>
<dbReference type="UniPathway" id="UPA00140">
    <property type="reaction ID" value="UER00204"/>
</dbReference>
<dbReference type="EC" id="2.7.7.4" evidence="8"/>
<dbReference type="GO" id="GO:0070814">
    <property type="term" value="P:hydrogen sulfide biosynthetic process"/>
    <property type="evidence" value="ECO:0007669"/>
    <property type="project" value="UniProtKB-UniRule"/>
</dbReference>
<dbReference type="RefSeq" id="WP_006928056.1">
    <property type="nucleotide sequence ID" value="NZ_CM001402.1"/>
</dbReference>
<name>H1XNY2_CALAY</name>
<feature type="domain" description="ATP-sulfurylase PUA-like" evidence="10">
    <location>
        <begin position="7"/>
        <end position="164"/>
    </location>
</feature>
<dbReference type="EMBL" id="CM001402">
    <property type="protein sequence ID" value="EHO40974.1"/>
    <property type="molecule type" value="Genomic_DNA"/>
</dbReference>
<dbReference type="HAMAP" id="MF_00066">
    <property type="entry name" value="Sulf_adenylyltr"/>
    <property type="match status" value="1"/>
</dbReference>
<dbReference type="PANTHER" id="PTHR43509:SF1">
    <property type="entry name" value="SULFATE ADENYLYLTRANSFERASE"/>
    <property type="match status" value="1"/>
</dbReference>
<dbReference type="InterPro" id="IPR025980">
    <property type="entry name" value="ATP-Sase_PUA-like_dom"/>
</dbReference>
<evidence type="ECO:0000256" key="1">
    <source>
        <dbReference type="ARBA" id="ARBA00005048"/>
    </source>
</evidence>
<dbReference type="Pfam" id="PF01747">
    <property type="entry name" value="ATP-sulfurylase"/>
    <property type="match status" value="1"/>
</dbReference>
<evidence type="ECO:0000256" key="8">
    <source>
        <dbReference type="HAMAP-Rule" id="MF_00066"/>
    </source>
</evidence>
<evidence type="ECO:0000259" key="10">
    <source>
        <dbReference type="Pfam" id="PF14306"/>
    </source>
</evidence>
<dbReference type="AlphaFoldDB" id="H1XNY2"/>
<evidence type="ECO:0000256" key="3">
    <source>
        <dbReference type="ARBA" id="ARBA00022695"/>
    </source>
</evidence>
<dbReference type="Gene3D" id="3.10.400.10">
    <property type="entry name" value="Sulfate adenylyltransferase"/>
    <property type="match status" value="1"/>
</dbReference>
<keyword evidence="5 8" id="KW-0067">ATP-binding</keyword>
<evidence type="ECO:0000313" key="12">
    <source>
        <dbReference type="Proteomes" id="UP000004671"/>
    </source>
</evidence>
<dbReference type="GO" id="GO:0005524">
    <property type="term" value="F:ATP binding"/>
    <property type="evidence" value="ECO:0007669"/>
    <property type="project" value="UniProtKB-KW"/>
</dbReference>
<dbReference type="InterPro" id="IPR015947">
    <property type="entry name" value="PUA-like_sf"/>
</dbReference>